<evidence type="ECO:0000313" key="8">
    <source>
        <dbReference type="EMBL" id="AHD06543.1"/>
    </source>
</evidence>
<evidence type="ECO:0000259" key="6">
    <source>
        <dbReference type="Pfam" id="PF00905"/>
    </source>
</evidence>
<dbReference type="SUPFAM" id="SSF56601">
    <property type="entry name" value="beta-lactamase/transpeptidase-like"/>
    <property type="match status" value="1"/>
</dbReference>
<accession>V9W8Q3</accession>
<dbReference type="InterPro" id="IPR005311">
    <property type="entry name" value="PBP_dimer"/>
</dbReference>
<proteinExistence type="inferred from homology"/>
<dbReference type="Gene3D" id="3.40.710.10">
    <property type="entry name" value="DD-peptidase/beta-lactamase superfamily"/>
    <property type="match status" value="1"/>
</dbReference>
<keyword evidence="9" id="KW-1185">Reference proteome</keyword>
<feature type="domain" description="Penicillin-binding protein transpeptidase" evidence="6">
    <location>
        <begin position="308"/>
        <end position="623"/>
    </location>
</feature>
<comment type="similarity">
    <text evidence="2">Belongs to the transpeptidase family.</text>
</comment>
<dbReference type="KEGG" id="plv:ERIC2_c27600"/>
<dbReference type="Proteomes" id="UP000029431">
    <property type="component" value="Chromosome"/>
</dbReference>
<evidence type="ECO:0000256" key="3">
    <source>
        <dbReference type="ARBA" id="ARBA00023136"/>
    </source>
</evidence>
<dbReference type="Pfam" id="PF03717">
    <property type="entry name" value="PBP_dimer"/>
    <property type="match status" value="1"/>
</dbReference>
<dbReference type="Pfam" id="PF00905">
    <property type="entry name" value="Transpeptidase"/>
    <property type="match status" value="1"/>
</dbReference>
<name>V9W8Q3_9BACL</name>
<evidence type="ECO:0000256" key="2">
    <source>
        <dbReference type="ARBA" id="ARBA00007171"/>
    </source>
</evidence>
<evidence type="ECO:0000256" key="4">
    <source>
        <dbReference type="SAM" id="MobiDB-lite"/>
    </source>
</evidence>
<feature type="transmembrane region" description="Helical" evidence="5">
    <location>
        <begin position="31"/>
        <end position="55"/>
    </location>
</feature>
<keyword evidence="5" id="KW-1133">Transmembrane helix</keyword>
<protein>
    <submittedName>
        <fullName evidence="8">Penicillin-binding protein</fullName>
    </submittedName>
</protein>
<dbReference type="PANTHER" id="PTHR30627">
    <property type="entry name" value="PEPTIDOGLYCAN D,D-TRANSPEPTIDASE"/>
    <property type="match status" value="1"/>
</dbReference>
<dbReference type="Gene3D" id="3.90.1310.10">
    <property type="entry name" value="Penicillin-binding protein 2a (Domain 2)"/>
    <property type="match status" value="1"/>
</dbReference>
<feature type="region of interest" description="Disordered" evidence="4">
    <location>
        <begin position="1"/>
        <end position="20"/>
    </location>
</feature>
<dbReference type="GO" id="GO:0005886">
    <property type="term" value="C:plasma membrane"/>
    <property type="evidence" value="ECO:0007669"/>
    <property type="project" value="TreeGrafter"/>
</dbReference>
<evidence type="ECO:0000256" key="1">
    <source>
        <dbReference type="ARBA" id="ARBA00004370"/>
    </source>
</evidence>
<dbReference type="HOGENOM" id="CLU_009289_6_3_9"/>
<dbReference type="InterPro" id="IPR012338">
    <property type="entry name" value="Beta-lactam/transpept-like"/>
</dbReference>
<dbReference type="InterPro" id="IPR001460">
    <property type="entry name" value="PCN-bd_Tpept"/>
</dbReference>
<dbReference type="GO" id="GO:0071555">
    <property type="term" value="P:cell wall organization"/>
    <property type="evidence" value="ECO:0007669"/>
    <property type="project" value="TreeGrafter"/>
</dbReference>
<dbReference type="InterPro" id="IPR036138">
    <property type="entry name" value="PBP_dimer_sf"/>
</dbReference>
<dbReference type="InterPro" id="IPR050515">
    <property type="entry name" value="Beta-lactam/transpept"/>
</dbReference>
<dbReference type="PATRIC" id="fig|697284.3.peg.2603"/>
<comment type="subcellular location">
    <subcellularLocation>
        <location evidence="1">Membrane</location>
    </subcellularLocation>
</comment>
<dbReference type="GO" id="GO:0071972">
    <property type="term" value="F:peptidoglycan L,D-transpeptidase activity"/>
    <property type="evidence" value="ECO:0007669"/>
    <property type="project" value="TreeGrafter"/>
</dbReference>
<evidence type="ECO:0000259" key="7">
    <source>
        <dbReference type="Pfam" id="PF03717"/>
    </source>
</evidence>
<keyword evidence="5" id="KW-0812">Transmembrane</keyword>
<keyword evidence="3 5" id="KW-0472">Membrane</keyword>
<dbReference type="eggNOG" id="COG0768">
    <property type="taxonomic scope" value="Bacteria"/>
</dbReference>
<dbReference type="EMBL" id="CP003355">
    <property type="protein sequence ID" value="AHD06543.1"/>
    <property type="molecule type" value="Genomic_DNA"/>
</dbReference>
<dbReference type="GO" id="GO:0008658">
    <property type="term" value="F:penicillin binding"/>
    <property type="evidence" value="ECO:0007669"/>
    <property type="project" value="InterPro"/>
</dbReference>
<dbReference type="PANTHER" id="PTHR30627:SF24">
    <property type="entry name" value="PENICILLIN-BINDING PROTEIN 4B"/>
    <property type="match status" value="1"/>
</dbReference>
<evidence type="ECO:0000313" key="9">
    <source>
        <dbReference type="Proteomes" id="UP000029431"/>
    </source>
</evidence>
<feature type="domain" description="Penicillin-binding protein dimerisation" evidence="7">
    <location>
        <begin position="88"/>
        <end position="249"/>
    </location>
</feature>
<dbReference type="SUPFAM" id="SSF56519">
    <property type="entry name" value="Penicillin binding protein dimerisation domain"/>
    <property type="match status" value="1"/>
</dbReference>
<sequence length="629" mass="70756">MAERGRLLNRHQSSWQSEQHSKRRCKKNPVLMYRSFLVLMGLCFLFAVLVMRLGWIQLLAARNLTSSGIDLIEQSVWQRQRGLVLDTGRGEITDRAGRTFTGRPVMALLVFPLRIDESKWEEPTQKLLKLLKIRQEDWKRFIKELKEPSFWTRHISDGSANNGFFPVELTKEQAEAVRESGLPHIKAIPYTRRYPALSLARQVIGFIGQNPQKLSALYPDQAREGKLDLKARIGGSGIEKAFEPWLRGIGQTSLSYFIDGKERPLQGLNMRVIAPETSYYPLQVRTTLDQPVQEIIEKEMDRLHIKMGSVVVLDASNADIFAMASRPNFNQEHVQPDQDGWKNHAVKAIAPGSVFKTVMAAASLEKEVVSPDETFFCRGDYGKYGFTCWNHAGHGELTLKEGFASSCNLVFAELSKRLSADEIDRTAQRMGLLKKVGWSGKTGIADREVSQVDGEEAGQLFAEGTQKEEEGVLMQTSIGQRDVKISPLQAANMIVTLLHHGEVRSPRLVQDIRFRDGTLREVFKPRVLKARRAGISFRTSKFLLESMREVVLKGTGKALRDAKWQLAGKSGTAQVRQAGKETVNQWFVGFGPYHHARYAVAVVVEGESPDAPNKAIPLFKKTMNILADT</sequence>
<reference evidence="8 9" key="1">
    <citation type="journal article" date="2014" name="PLoS ONE">
        <title>How to Kill the Honey Bee Larva: Genomic Potential and Virulence Mechanisms of Paenibacillus larvae.</title>
        <authorList>
            <person name="Djukic M."/>
            <person name="Brzuszkiewicz E."/>
            <person name="Funfhaus A."/>
            <person name="Voss J."/>
            <person name="Gollnow K."/>
            <person name="Poppinga L."/>
            <person name="Liesegang H."/>
            <person name="Garcia-Gonzalez E."/>
            <person name="Genersch E."/>
            <person name="Daniel R."/>
        </authorList>
    </citation>
    <scope>NUCLEOTIDE SEQUENCE [LARGE SCALE GENOMIC DNA]</scope>
    <source>
        <strain evidence="8 9">DSM 25430</strain>
    </source>
</reference>
<dbReference type="AlphaFoldDB" id="V9W8Q3"/>
<organism evidence="8 9">
    <name type="scientific">Paenibacillus larvae subsp. larvae DSM 25430</name>
    <dbReference type="NCBI Taxonomy" id="697284"/>
    <lineage>
        <taxon>Bacteria</taxon>
        <taxon>Bacillati</taxon>
        <taxon>Bacillota</taxon>
        <taxon>Bacilli</taxon>
        <taxon>Bacillales</taxon>
        <taxon>Paenibacillaceae</taxon>
        <taxon>Paenibacillus</taxon>
    </lineage>
</organism>
<evidence type="ECO:0000256" key="5">
    <source>
        <dbReference type="SAM" id="Phobius"/>
    </source>
</evidence>
<gene>
    <name evidence="8" type="ORF">ERIC2_c27600</name>
</gene>